<accession>A0A6J6CHK6</accession>
<dbReference type="InterPro" id="IPR051081">
    <property type="entry name" value="HTH_MetalResp_TranReg"/>
</dbReference>
<evidence type="ECO:0000259" key="4">
    <source>
        <dbReference type="PROSITE" id="PS50987"/>
    </source>
</evidence>
<keyword evidence="3" id="KW-0804">Transcription</keyword>
<name>A0A6J6CHK6_9ZZZZ</name>
<evidence type="ECO:0000313" key="5">
    <source>
        <dbReference type="EMBL" id="CAB4550931.1"/>
    </source>
</evidence>
<dbReference type="EMBL" id="CAEZTB010000014">
    <property type="protein sequence ID" value="CAB4550931.1"/>
    <property type="molecule type" value="Genomic_DNA"/>
</dbReference>
<keyword evidence="1" id="KW-0805">Transcription regulation</keyword>
<dbReference type="Gene3D" id="1.10.10.10">
    <property type="entry name" value="Winged helix-like DNA-binding domain superfamily/Winged helix DNA-binding domain"/>
    <property type="match status" value="1"/>
</dbReference>
<dbReference type="CDD" id="cd00090">
    <property type="entry name" value="HTH_ARSR"/>
    <property type="match status" value="1"/>
</dbReference>
<dbReference type="AlphaFoldDB" id="A0A6J6CHK6"/>
<dbReference type="SMART" id="SM00418">
    <property type="entry name" value="HTH_ARSR"/>
    <property type="match status" value="1"/>
</dbReference>
<dbReference type="InterPro" id="IPR036388">
    <property type="entry name" value="WH-like_DNA-bd_sf"/>
</dbReference>
<reference evidence="5" key="1">
    <citation type="submission" date="2020-05" db="EMBL/GenBank/DDBJ databases">
        <authorList>
            <person name="Chiriac C."/>
            <person name="Salcher M."/>
            <person name="Ghai R."/>
            <person name="Kavagutti S V."/>
        </authorList>
    </citation>
    <scope>NUCLEOTIDE SEQUENCE</scope>
</reference>
<evidence type="ECO:0000256" key="2">
    <source>
        <dbReference type="ARBA" id="ARBA00023125"/>
    </source>
</evidence>
<keyword evidence="2" id="KW-0238">DNA-binding</keyword>
<dbReference type="GO" id="GO:0003700">
    <property type="term" value="F:DNA-binding transcription factor activity"/>
    <property type="evidence" value="ECO:0007669"/>
    <property type="project" value="InterPro"/>
</dbReference>
<dbReference type="PANTHER" id="PTHR33154">
    <property type="entry name" value="TRANSCRIPTIONAL REGULATOR, ARSR FAMILY"/>
    <property type="match status" value="1"/>
</dbReference>
<protein>
    <submittedName>
        <fullName evidence="5">Unannotated protein</fullName>
    </submittedName>
</protein>
<organism evidence="5">
    <name type="scientific">freshwater metagenome</name>
    <dbReference type="NCBI Taxonomy" id="449393"/>
    <lineage>
        <taxon>unclassified sequences</taxon>
        <taxon>metagenomes</taxon>
        <taxon>ecological metagenomes</taxon>
    </lineage>
</organism>
<dbReference type="PANTHER" id="PTHR33154:SF33">
    <property type="entry name" value="TRANSCRIPTIONAL REPRESSOR SDPR"/>
    <property type="match status" value="1"/>
</dbReference>
<dbReference type="InterPro" id="IPR001845">
    <property type="entry name" value="HTH_ArsR_DNA-bd_dom"/>
</dbReference>
<evidence type="ECO:0000256" key="3">
    <source>
        <dbReference type="ARBA" id="ARBA00023163"/>
    </source>
</evidence>
<feature type="domain" description="HTH arsR-type" evidence="4">
    <location>
        <begin position="1"/>
        <end position="88"/>
    </location>
</feature>
<dbReference type="GO" id="GO:0003677">
    <property type="term" value="F:DNA binding"/>
    <property type="evidence" value="ECO:0007669"/>
    <property type="project" value="UniProtKB-KW"/>
</dbReference>
<sequence>MTDIFKALANPKARLVLETLAKSSSSTVAKLSEASKVSADQVTTHLTVLVESGLVRSTGSGTSKKYSINAKGFTPYLTWFAKVAESQAVAKLEQQVTQLGGKVGSAVSTGTNWVSGQVNANVEINPKKWGKQLGKMLADVKVEAQKEVKGVQKDAKKIAKSVKARIKSGK</sequence>
<dbReference type="InterPro" id="IPR036390">
    <property type="entry name" value="WH_DNA-bd_sf"/>
</dbReference>
<proteinExistence type="predicted"/>
<dbReference type="InterPro" id="IPR011991">
    <property type="entry name" value="ArsR-like_HTH"/>
</dbReference>
<dbReference type="PROSITE" id="PS50987">
    <property type="entry name" value="HTH_ARSR_2"/>
    <property type="match status" value="1"/>
</dbReference>
<gene>
    <name evidence="5" type="ORF">UFOPK1581_00163</name>
</gene>
<dbReference type="SUPFAM" id="SSF46785">
    <property type="entry name" value="Winged helix' DNA-binding domain"/>
    <property type="match status" value="1"/>
</dbReference>
<evidence type="ECO:0000256" key="1">
    <source>
        <dbReference type="ARBA" id="ARBA00023015"/>
    </source>
</evidence>